<reference evidence="1 2" key="1">
    <citation type="submission" date="2020-09" db="EMBL/GenBank/DDBJ databases">
        <title>Investigation of environmental microbe.</title>
        <authorList>
            <person name="Ou Y."/>
            <person name="Kang Q."/>
        </authorList>
    </citation>
    <scope>NUCLEOTIDE SEQUENCE [LARGE SCALE GENOMIC DNA]</scope>
    <source>
        <strain evidence="1 2">KJZ-9</strain>
    </source>
</reference>
<dbReference type="KEGG" id="rama:IDM48_10410"/>
<dbReference type="Gene3D" id="3.40.960.10">
    <property type="entry name" value="VSR Endonuclease"/>
    <property type="match status" value="1"/>
</dbReference>
<name>A0A802SBU8_9MICC</name>
<evidence type="ECO:0000313" key="2">
    <source>
        <dbReference type="Proteomes" id="UP000516421"/>
    </source>
</evidence>
<evidence type="ECO:0008006" key="3">
    <source>
        <dbReference type="Google" id="ProtNLM"/>
    </source>
</evidence>
<dbReference type="Proteomes" id="UP000516421">
    <property type="component" value="Chromosome"/>
</dbReference>
<keyword evidence="2" id="KW-1185">Reference proteome</keyword>
<organism evidence="1 2">
    <name type="scientific">Rothia amarae</name>
    <dbReference type="NCBI Taxonomy" id="169480"/>
    <lineage>
        <taxon>Bacteria</taxon>
        <taxon>Bacillati</taxon>
        <taxon>Actinomycetota</taxon>
        <taxon>Actinomycetes</taxon>
        <taxon>Micrococcales</taxon>
        <taxon>Micrococcaceae</taxon>
        <taxon>Rothia</taxon>
    </lineage>
</organism>
<dbReference type="RefSeq" id="WP_202939878.1">
    <property type="nucleotide sequence ID" value="NZ_CP061538.1"/>
</dbReference>
<dbReference type="AlphaFoldDB" id="A0A802SBU8"/>
<proteinExistence type="predicted"/>
<gene>
    <name evidence="1" type="ORF">IDM48_10410</name>
</gene>
<evidence type="ECO:0000313" key="1">
    <source>
        <dbReference type="EMBL" id="QNV39749.2"/>
    </source>
</evidence>
<protein>
    <recommendedName>
        <fullName evidence="3">DUF559 domain-containing protein</fullName>
    </recommendedName>
</protein>
<accession>A0A802SBU8</accession>
<dbReference type="EMBL" id="CP061538">
    <property type="protein sequence ID" value="QNV39749.2"/>
    <property type="molecule type" value="Genomic_DNA"/>
</dbReference>
<sequence>MGAITTDIPTLLLDCARTLPFEEAVVIADSALYAQKISLAELYILLRSFQGRGAAKAYKVAENLSYLSESPGETLTRMRLSELGIRFRQQEPVVLGSKTYRGDFYLIDFDCFVEFDGNMKYSDFGSPEVAIASEHARERQFLNSGARIFRTDWSEVFSHPERFENRLKVFLRKISEPNVHKKR</sequence>